<dbReference type="Gene3D" id="1.10.287.1080">
    <property type="entry name" value="MazG-like"/>
    <property type="match status" value="1"/>
</dbReference>
<reference evidence="1" key="1">
    <citation type="submission" date="2024-06" db="EMBL/GenBank/DDBJ databases">
        <authorList>
            <person name="Lee H."/>
            <person name="Agrawal S."/>
        </authorList>
    </citation>
    <scope>NUCLEOTIDE SEQUENCE</scope>
</reference>
<dbReference type="EMBL" id="PP965177">
    <property type="protein sequence ID" value="XDJ02595.1"/>
    <property type="molecule type" value="Genomic_DNA"/>
</dbReference>
<evidence type="ECO:0000313" key="1">
    <source>
        <dbReference type="EMBL" id="XDJ02595.1"/>
    </source>
</evidence>
<accession>A0AB39C7L4</accession>
<dbReference type="SUPFAM" id="SSF101386">
    <property type="entry name" value="all-alpha NTP pyrophosphatases"/>
    <property type="match status" value="1"/>
</dbReference>
<organism evidence="1">
    <name type="scientific">Bacillus phage KoopaTroopa</name>
    <dbReference type="NCBI Taxonomy" id="3234046"/>
    <lineage>
        <taxon>Viruses</taxon>
        <taxon>Duplodnaviria</taxon>
        <taxon>Heunggongvirae</taxon>
        <taxon>Uroviricota</taxon>
        <taxon>Caudoviricetes</taxon>
    </lineage>
</organism>
<sequence length="100" mass="11232">MMLMGTMEKIIKLSMENEKSLEQIALKMSEEVGEVSQALLSHLKASGSEYKKLGAEDVIEECVDVMIVAYSLIFKLGGTNEDIHRLTRAKVDKWEEKVKG</sequence>
<dbReference type="InterPro" id="IPR044548">
    <property type="entry name" value="AF0060_NTP-PPase_MazG-like"/>
</dbReference>
<dbReference type="CDD" id="cd11533">
    <property type="entry name" value="NTP-PPase_Af0060_like"/>
    <property type="match status" value="1"/>
</dbReference>
<proteinExistence type="predicted"/>
<protein>
    <submittedName>
        <fullName evidence="1">MazG-like nucleotide pyrophosphohydrolase</fullName>
    </submittedName>
</protein>
<name>A0AB39C7L4_9CAUD</name>